<feature type="compositionally biased region" description="Basic and acidic residues" evidence="10">
    <location>
        <begin position="749"/>
        <end position="759"/>
    </location>
</feature>
<feature type="domain" description="PDZ" evidence="12">
    <location>
        <begin position="327"/>
        <end position="415"/>
    </location>
</feature>
<keyword evidence="4" id="KW-0808">Transferase</keyword>
<evidence type="ECO:0000256" key="5">
    <source>
        <dbReference type="ARBA" id="ARBA00022741"/>
    </source>
</evidence>
<dbReference type="Pfam" id="PF17820">
    <property type="entry name" value="PDZ_6"/>
    <property type="match status" value="1"/>
</dbReference>
<feature type="region of interest" description="Disordered" evidence="10">
    <location>
        <begin position="744"/>
        <end position="797"/>
    </location>
</feature>
<dbReference type="PANTHER" id="PTHR24356">
    <property type="entry name" value="SERINE/THREONINE-PROTEIN KINASE"/>
    <property type="match status" value="1"/>
</dbReference>
<feature type="compositionally biased region" description="Basic and acidic residues" evidence="10">
    <location>
        <begin position="149"/>
        <end position="189"/>
    </location>
</feature>
<evidence type="ECO:0000256" key="1">
    <source>
        <dbReference type="ARBA" id="ARBA00009903"/>
    </source>
</evidence>
<keyword evidence="3" id="KW-0723">Serine/threonine-protein kinase</keyword>
<evidence type="ECO:0000256" key="10">
    <source>
        <dbReference type="SAM" id="MobiDB-lite"/>
    </source>
</evidence>
<evidence type="ECO:0000256" key="4">
    <source>
        <dbReference type="ARBA" id="ARBA00022679"/>
    </source>
</evidence>
<dbReference type="CDD" id="cd23073">
    <property type="entry name" value="PDZ_MAST1"/>
    <property type="match status" value="1"/>
</dbReference>
<dbReference type="SMART" id="SM00228">
    <property type="entry name" value="PDZ"/>
    <property type="match status" value="1"/>
</dbReference>
<feature type="region of interest" description="Disordered" evidence="10">
    <location>
        <begin position="559"/>
        <end position="622"/>
    </location>
</feature>
<name>A0A6I9YRW4_9SAUR</name>
<feature type="region of interest" description="Disordered" evidence="10">
    <location>
        <begin position="232"/>
        <end position="323"/>
    </location>
</feature>
<dbReference type="InterPro" id="IPR000719">
    <property type="entry name" value="Prot_kinase_dom"/>
</dbReference>
<evidence type="ECO:0000256" key="8">
    <source>
        <dbReference type="ARBA" id="ARBA00047899"/>
    </source>
</evidence>
<dbReference type="PROSITE" id="PS50106">
    <property type="entry name" value="PDZ"/>
    <property type="match status" value="1"/>
</dbReference>
<dbReference type="Gene3D" id="2.30.42.10">
    <property type="match status" value="1"/>
</dbReference>
<feature type="compositionally biased region" description="Low complexity" evidence="10">
    <location>
        <begin position="200"/>
        <end position="212"/>
    </location>
</feature>
<comment type="catalytic activity">
    <reaction evidence="9">
        <text>L-seryl-[protein] + ATP = O-phospho-L-seryl-[protein] + ADP + H(+)</text>
        <dbReference type="Rhea" id="RHEA:17989"/>
        <dbReference type="Rhea" id="RHEA-COMP:9863"/>
        <dbReference type="Rhea" id="RHEA-COMP:11604"/>
        <dbReference type="ChEBI" id="CHEBI:15378"/>
        <dbReference type="ChEBI" id="CHEBI:29999"/>
        <dbReference type="ChEBI" id="CHEBI:30616"/>
        <dbReference type="ChEBI" id="CHEBI:83421"/>
        <dbReference type="ChEBI" id="CHEBI:456216"/>
        <dbReference type="EC" id="2.7.11.1"/>
    </reaction>
</comment>
<evidence type="ECO:0000256" key="3">
    <source>
        <dbReference type="ARBA" id="ARBA00022527"/>
    </source>
</evidence>
<dbReference type="InterPro" id="IPR000961">
    <property type="entry name" value="AGC-kinase_C"/>
</dbReference>
<evidence type="ECO:0000259" key="12">
    <source>
        <dbReference type="PROSITE" id="PS50106"/>
    </source>
</evidence>
<comment type="similarity">
    <text evidence="1">Belongs to the protein kinase superfamily. AGC Ser/Thr protein kinase family.</text>
</comment>
<keyword evidence="5" id="KW-0547">Nucleotide-binding</keyword>
<feature type="region of interest" description="Disordered" evidence="10">
    <location>
        <begin position="145"/>
        <end position="217"/>
    </location>
</feature>
<feature type="region of interest" description="Disordered" evidence="10">
    <location>
        <begin position="664"/>
        <end position="727"/>
    </location>
</feature>
<evidence type="ECO:0000256" key="2">
    <source>
        <dbReference type="ARBA" id="ARBA00012513"/>
    </source>
</evidence>
<protein>
    <recommendedName>
        <fullName evidence="2">non-specific serine/threonine protein kinase</fullName>
        <ecNumber evidence="2">2.7.11.1</ecNumber>
    </recommendedName>
</protein>
<dbReference type="InterPro" id="IPR041489">
    <property type="entry name" value="PDZ_6"/>
</dbReference>
<dbReference type="OrthoDB" id="10070999at2759"/>
<keyword evidence="7" id="KW-0067">ATP-binding</keyword>
<dbReference type="PANTHER" id="PTHR24356:SF150">
    <property type="entry name" value="MICROTUBULE-ASSOCIATED SERINE_THREONINE-PROTEIN KINASE 1"/>
    <property type="match status" value="1"/>
</dbReference>
<organism evidence="14 15">
    <name type="scientific">Thamnophis sirtalis</name>
    <dbReference type="NCBI Taxonomy" id="35019"/>
    <lineage>
        <taxon>Eukaryota</taxon>
        <taxon>Metazoa</taxon>
        <taxon>Chordata</taxon>
        <taxon>Craniata</taxon>
        <taxon>Vertebrata</taxon>
        <taxon>Euteleostomi</taxon>
        <taxon>Lepidosauria</taxon>
        <taxon>Squamata</taxon>
        <taxon>Bifurcata</taxon>
        <taxon>Unidentata</taxon>
        <taxon>Episquamata</taxon>
        <taxon>Toxicofera</taxon>
        <taxon>Serpentes</taxon>
        <taxon>Colubroidea</taxon>
        <taxon>Colubridae</taxon>
        <taxon>Natricinae</taxon>
        <taxon>Thamnophis</taxon>
    </lineage>
</organism>
<dbReference type="SUPFAM" id="SSF56112">
    <property type="entry name" value="Protein kinase-like (PK-like)"/>
    <property type="match status" value="1"/>
</dbReference>
<dbReference type="EC" id="2.7.11.1" evidence="2"/>
<dbReference type="GeneID" id="106553330"/>
<dbReference type="RefSeq" id="XP_013927278.1">
    <property type="nucleotide sequence ID" value="XM_014071803.1"/>
</dbReference>
<feature type="compositionally biased region" description="Basic residues" evidence="10">
    <location>
        <begin position="427"/>
        <end position="440"/>
    </location>
</feature>
<dbReference type="PROSITE" id="PS50011">
    <property type="entry name" value="PROTEIN_KINASE_DOM"/>
    <property type="match status" value="1"/>
</dbReference>
<keyword evidence="6" id="KW-0418">Kinase</keyword>
<dbReference type="GO" id="GO:0005524">
    <property type="term" value="F:ATP binding"/>
    <property type="evidence" value="ECO:0007669"/>
    <property type="project" value="UniProtKB-KW"/>
</dbReference>
<dbReference type="Gene3D" id="3.30.200.20">
    <property type="entry name" value="Phosphorylase Kinase, domain 1"/>
    <property type="match status" value="1"/>
</dbReference>
<evidence type="ECO:0000259" key="13">
    <source>
        <dbReference type="PROSITE" id="PS51285"/>
    </source>
</evidence>
<accession>A0A6I9YRW4</accession>
<keyword evidence="14" id="KW-1185">Reference proteome</keyword>
<dbReference type="Gene3D" id="1.10.510.10">
    <property type="entry name" value="Transferase(Phosphotransferase) domain 1"/>
    <property type="match status" value="1"/>
</dbReference>
<dbReference type="GO" id="GO:0004674">
    <property type="term" value="F:protein serine/threonine kinase activity"/>
    <property type="evidence" value="ECO:0007669"/>
    <property type="project" value="UniProtKB-KW"/>
</dbReference>
<feature type="compositionally biased region" description="Low complexity" evidence="10">
    <location>
        <begin position="462"/>
        <end position="490"/>
    </location>
</feature>
<feature type="region of interest" description="Disordered" evidence="10">
    <location>
        <begin position="816"/>
        <end position="874"/>
    </location>
</feature>
<feature type="domain" description="AGC-kinase C-terminal" evidence="13">
    <location>
        <begin position="76"/>
        <end position="147"/>
    </location>
</feature>
<dbReference type="Proteomes" id="UP000504617">
    <property type="component" value="Unplaced"/>
</dbReference>
<evidence type="ECO:0000256" key="7">
    <source>
        <dbReference type="ARBA" id="ARBA00022840"/>
    </source>
</evidence>
<gene>
    <name evidence="15" type="primary">LOC106553330</name>
</gene>
<feature type="compositionally biased region" description="Polar residues" evidence="10">
    <location>
        <begin position="496"/>
        <end position="506"/>
    </location>
</feature>
<evidence type="ECO:0000256" key="6">
    <source>
        <dbReference type="ARBA" id="ARBA00022777"/>
    </source>
</evidence>
<feature type="compositionally biased region" description="Basic and acidic residues" evidence="10">
    <location>
        <begin position="441"/>
        <end position="450"/>
    </location>
</feature>
<feature type="region of interest" description="Disordered" evidence="10">
    <location>
        <begin position="422"/>
        <end position="542"/>
    </location>
</feature>
<dbReference type="InterPro" id="IPR001478">
    <property type="entry name" value="PDZ"/>
</dbReference>
<dbReference type="GO" id="GO:0007010">
    <property type="term" value="P:cytoskeleton organization"/>
    <property type="evidence" value="ECO:0007669"/>
    <property type="project" value="TreeGrafter"/>
</dbReference>
<evidence type="ECO:0000256" key="9">
    <source>
        <dbReference type="ARBA" id="ARBA00048679"/>
    </source>
</evidence>
<dbReference type="InterPro" id="IPR050236">
    <property type="entry name" value="Ser_Thr_kinase_AGC"/>
</dbReference>
<evidence type="ECO:0000313" key="14">
    <source>
        <dbReference type="Proteomes" id="UP000504617"/>
    </source>
</evidence>
<feature type="domain" description="Protein kinase" evidence="11">
    <location>
        <begin position="1"/>
        <end position="75"/>
    </location>
</feature>
<dbReference type="KEGG" id="tsr:106553330"/>
<feature type="compositionally biased region" description="Low complexity" evidence="10">
    <location>
        <begin position="289"/>
        <end position="319"/>
    </location>
</feature>
<feature type="compositionally biased region" description="Polar residues" evidence="10">
    <location>
        <begin position="585"/>
        <end position="594"/>
    </location>
</feature>
<feature type="compositionally biased region" description="Low complexity" evidence="10">
    <location>
        <begin position="512"/>
        <end position="531"/>
    </location>
</feature>
<evidence type="ECO:0000259" key="11">
    <source>
        <dbReference type="PROSITE" id="PS50011"/>
    </source>
</evidence>
<dbReference type="AlphaFoldDB" id="A0A6I9YRW4"/>
<feature type="compositionally biased region" description="Basic and acidic residues" evidence="10">
    <location>
        <begin position="824"/>
        <end position="846"/>
    </location>
</feature>
<comment type="catalytic activity">
    <reaction evidence="8">
        <text>L-threonyl-[protein] + ATP = O-phospho-L-threonyl-[protein] + ADP + H(+)</text>
        <dbReference type="Rhea" id="RHEA:46608"/>
        <dbReference type="Rhea" id="RHEA-COMP:11060"/>
        <dbReference type="Rhea" id="RHEA-COMP:11605"/>
        <dbReference type="ChEBI" id="CHEBI:15378"/>
        <dbReference type="ChEBI" id="CHEBI:30013"/>
        <dbReference type="ChEBI" id="CHEBI:30616"/>
        <dbReference type="ChEBI" id="CHEBI:61977"/>
        <dbReference type="ChEBI" id="CHEBI:456216"/>
        <dbReference type="EC" id="2.7.11.1"/>
    </reaction>
</comment>
<dbReference type="GO" id="GO:0035556">
    <property type="term" value="P:intracellular signal transduction"/>
    <property type="evidence" value="ECO:0007669"/>
    <property type="project" value="TreeGrafter"/>
</dbReference>
<evidence type="ECO:0000313" key="15">
    <source>
        <dbReference type="RefSeq" id="XP_013927278.1"/>
    </source>
</evidence>
<reference evidence="15" key="1">
    <citation type="submission" date="2025-08" db="UniProtKB">
        <authorList>
            <consortium name="RefSeq"/>
        </authorList>
    </citation>
    <scope>IDENTIFICATION</scope>
</reference>
<proteinExistence type="inferred from homology"/>
<dbReference type="SUPFAM" id="SSF50156">
    <property type="entry name" value="PDZ domain-like"/>
    <property type="match status" value="1"/>
</dbReference>
<sequence>MGIILYEFLVGCVPFFGDTPEELFGQVITDDILWPEGEEALPSDAQHLISCLLQTNPLLRLGAGGAYEVKQHSFFKELDWNGLLRQKAEFIPHLESEEDTSYFDTRSDRYHHINSYDDEDTTEDEPVEIRQFSSCSPRFSKVYSSMEHLSQHEQKTSGVTKRDQSNKHKDDRLSKRESLGSFTLRDKSWRTSSPEMKQLSASESSYTESDSSPPLGARRRFSALMDTNRFAVPLESDNEVPGKGPLKAPAENGPVGPTPQSEGKESKEGAGDVAQGPAPVETEAVEQHSSSPLASPMSPRSLSSNPSSRDSSPSRDYSPAVTNLRSPITIQRSGKKYGFTLRAIRVYLGDSDVYSVDHIVWHVEEGGPAHEAGLCAGDLITHVNGEPVHGLVHTEVVELILKSGNKVMVTTTPFENTSIRIGPARKSSYKSKMARRNKRSTSKEGQESKKRSSLFRKITKQSNLLHTSRSLSSLNRSLSSSDSLPGSPTHGLGARSPTQSLRSTPDSAYLGASSQSSSPASSTPNSPATTSHHMRPSTLHGLSPKLHRQYRSARCKSAGNIPLSPLAHTPSPTQSSPPPLPGHTVGSSNTTQSFPAKLHSSPPVVRPRPKSAEPPRSPLLKRVQSAEKLGSLLSAEKKVVVRKHSLEVVHSEYRKDFYGEPGLHSLAESDGESPSESGAPKPLATRRLGRQESPLSFGVGDGEAALETNAKTRGPDAVPGDCRRSQAVQTEEAFVAANRALTKALSPVQEHEQGRKGSLEADVIPRGPVPIVLEPKEIQDPGPPGKAPVQDKTGSPKEKWILEVVEEHTMLGTCVKKPSCLCPEETKNGLKRSSAEAKGKRGKEELPVLASGSKCAGDTPPPPAPTLEKKGAAH</sequence>
<dbReference type="InterPro" id="IPR011009">
    <property type="entry name" value="Kinase-like_dom_sf"/>
</dbReference>
<dbReference type="InterPro" id="IPR036034">
    <property type="entry name" value="PDZ_sf"/>
</dbReference>
<dbReference type="FunFam" id="2.30.42.10:FF:000008">
    <property type="entry name" value="microtubule-associated serine/threonine-protein kinase 4 isoform X2"/>
    <property type="match status" value="1"/>
</dbReference>
<dbReference type="PROSITE" id="PS51285">
    <property type="entry name" value="AGC_KINASE_CTER"/>
    <property type="match status" value="1"/>
</dbReference>